<keyword evidence="3" id="KW-1185">Reference proteome</keyword>
<proteinExistence type="predicted"/>
<dbReference type="OrthoDB" id="5080136at2759"/>
<keyword evidence="1" id="KW-1133">Transmembrane helix</keyword>
<keyword evidence="1" id="KW-0812">Transmembrane</keyword>
<evidence type="ECO:0000313" key="3">
    <source>
        <dbReference type="Proteomes" id="UP000738349"/>
    </source>
</evidence>
<organism evidence="2 3">
    <name type="scientific">Dactylonectria macrodidyma</name>
    <dbReference type="NCBI Taxonomy" id="307937"/>
    <lineage>
        <taxon>Eukaryota</taxon>
        <taxon>Fungi</taxon>
        <taxon>Dikarya</taxon>
        <taxon>Ascomycota</taxon>
        <taxon>Pezizomycotina</taxon>
        <taxon>Sordariomycetes</taxon>
        <taxon>Hypocreomycetidae</taxon>
        <taxon>Hypocreales</taxon>
        <taxon>Nectriaceae</taxon>
        <taxon>Dactylonectria</taxon>
    </lineage>
</organism>
<accession>A0A9P9FVZ5</accession>
<evidence type="ECO:0000256" key="1">
    <source>
        <dbReference type="SAM" id="Phobius"/>
    </source>
</evidence>
<protein>
    <submittedName>
        <fullName evidence="2">Uncharacterized protein</fullName>
    </submittedName>
</protein>
<dbReference type="Proteomes" id="UP000738349">
    <property type="component" value="Unassembled WGS sequence"/>
</dbReference>
<name>A0A9P9FVZ5_9HYPO</name>
<comment type="caution">
    <text evidence="2">The sequence shown here is derived from an EMBL/GenBank/DDBJ whole genome shotgun (WGS) entry which is preliminary data.</text>
</comment>
<gene>
    <name evidence="2" type="ORF">EDB81DRAFT_752301</name>
</gene>
<dbReference type="AlphaFoldDB" id="A0A9P9FVZ5"/>
<dbReference type="EMBL" id="JAGMUV010000001">
    <property type="protein sequence ID" value="KAH7176987.1"/>
    <property type="molecule type" value="Genomic_DNA"/>
</dbReference>
<feature type="transmembrane region" description="Helical" evidence="1">
    <location>
        <begin position="6"/>
        <end position="27"/>
    </location>
</feature>
<reference evidence="2" key="1">
    <citation type="journal article" date="2021" name="Nat. Commun.">
        <title>Genetic determinants of endophytism in the Arabidopsis root mycobiome.</title>
        <authorList>
            <person name="Mesny F."/>
            <person name="Miyauchi S."/>
            <person name="Thiergart T."/>
            <person name="Pickel B."/>
            <person name="Atanasova L."/>
            <person name="Karlsson M."/>
            <person name="Huettel B."/>
            <person name="Barry K.W."/>
            <person name="Haridas S."/>
            <person name="Chen C."/>
            <person name="Bauer D."/>
            <person name="Andreopoulos W."/>
            <person name="Pangilinan J."/>
            <person name="LaButti K."/>
            <person name="Riley R."/>
            <person name="Lipzen A."/>
            <person name="Clum A."/>
            <person name="Drula E."/>
            <person name="Henrissat B."/>
            <person name="Kohler A."/>
            <person name="Grigoriev I.V."/>
            <person name="Martin F.M."/>
            <person name="Hacquard S."/>
        </authorList>
    </citation>
    <scope>NUCLEOTIDE SEQUENCE</scope>
    <source>
        <strain evidence="2">MPI-CAGE-AT-0147</strain>
    </source>
</reference>
<evidence type="ECO:0000313" key="2">
    <source>
        <dbReference type="EMBL" id="KAH7176987.1"/>
    </source>
</evidence>
<sequence length="351" mass="40045">MATGTQYLGIGVALGCLTTLISIAFVLRVVRRRVRISLSTHKELFYREQIFPPPRMSSSWYYIELPSRLHCLDTRTFEGNMLGCLHISPVVAKYLGLDEELEAVHDVAESTFDEAKLEALAGPPPDWANWSGGLAKARTRVDTARRFLAQYLLARMDPAGNPDDTLLPPDMLRCYQDLTTTNNTLHRLHDKAYQSVWRETCYLMVAQRYGLNPLEAIGDMPFIDGDPREDKVKQVVATLRDALKLDVIVRQELQPNLDFSLRYMVGRAANTAMALFGQPGEWHVKWETDLPGHLWFPKVVITRLGKPMLFIPGEVEFRWADKDERGWVHEDCALHWDDSCGSRKAIVCWQD</sequence>
<keyword evidence="1" id="KW-0472">Membrane</keyword>